<organism evidence="2 3">
    <name type="scientific">Gordonia phage KatherineG</name>
    <dbReference type="NCBI Taxonomy" id="1838070"/>
    <lineage>
        <taxon>Viruses</taxon>
        <taxon>Duplodnaviria</taxon>
        <taxon>Heunggongvirae</taxon>
        <taxon>Uroviricota</taxon>
        <taxon>Caudoviricetes</taxon>
        <taxon>Soupsvirus</taxon>
        <taxon>Soupsvirus soups</taxon>
    </lineage>
</organism>
<name>A0A166YDY4_9CAUD</name>
<feature type="domain" description="Minor tail protein gp31 C-terminal" evidence="1">
    <location>
        <begin position="304"/>
        <end position="328"/>
    </location>
</feature>
<evidence type="ECO:0000259" key="1">
    <source>
        <dbReference type="Pfam" id="PF24243"/>
    </source>
</evidence>
<protein>
    <recommendedName>
        <fullName evidence="1">Minor tail protein gp31 C-terminal domain-containing protein</fullName>
    </recommendedName>
</protein>
<evidence type="ECO:0000313" key="3">
    <source>
        <dbReference type="Proteomes" id="UP000201990"/>
    </source>
</evidence>
<dbReference type="Pfam" id="PF24243">
    <property type="entry name" value="Phage_tail_C"/>
    <property type="match status" value="1"/>
</dbReference>
<proteinExistence type="predicted"/>
<dbReference type="Proteomes" id="UP000201990">
    <property type="component" value="Segment"/>
</dbReference>
<sequence>MKLRGYPPEDYHRLSYLTAPQGSIIGSLDLPVTKIISVPGNPGPPGKDGTVLSVNGREGHVEVTKDDLELDQVDNTPDSAKPVSGPQAAAIEARLAKRSGANVVYVNGADGNPSGQNYTSAATNFTVVYRNGSGTFFVGTPTDNAHPATKLYVDNKVASLVSSAPATLDTLDELAAALGDDPNFATTVSTQIGTKASTTYVDTQLNLKADKTAVTSSLALKRDRITTPNSVYATDAAGNQIAGTWSATPDANTLAVRDGSGRLTTASAASGTDAVNKNQLDAGLATKAASGHTHAGMVTGTGVTNIVALTQSEYNALATKDPNTVYLVKP</sequence>
<dbReference type="RefSeq" id="YP_009269030.1">
    <property type="nucleotide sequence ID" value="NC_030695.1"/>
</dbReference>
<gene>
    <name evidence="2" type="primary">7</name>
    <name evidence="2" type="ORF">PBI_KATHERINEG_7</name>
</gene>
<reference evidence="2 3" key="1">
    <citation type="submission" date="2016-03" db="EMBL/GenBank/DDBJ databases">
        <authorList>
            <person name="Montgomery M.T."/>
            <person name="Guerrero C.A."/>
            <person name="Mavrich T.N."/>
            <person name="Pope W.H."/>
            <person name="Garlena R.A."/>
            <person name="Russell D.A."/>
            <person name="Jacobs-Sera D."/>
            <person name="Hendrix R.W."/>
            <person name="Hatfull G.F."/>
        </authorList>
    </citation>
    <scope>NUCLEOTIDE SEQUENCE [LARGE SCALE GENOMIC DNA]</scope>
</reference>
<dbReference type="KEGG" id="vg:28378369"/>
<dbReference type="GeneID" id="28378369"/>
<dbReference type="InterPro" id="IPR056923">
    <property type="entry name" value="Minor_tail_gp31_C"/>
</dbReference>
<accession>A0A166YDY4</accession>
<dbReference type="EMBL" id="KU998251">
    <property type="protein sequence ID" value="ANA87143.1"/>
    <property type="molecule type" value="Genomic_DNA"/>
</dbReference>
<evidence type="ECO:0000313" key="2">
    <source>
        <dbReference type="EMBL" id="ANA87143.1"/>
    </source>
</evidence>